<evidence type="ECO:0000313" key="3">
    <source>
        <dbReference type="Proteomes" id="UP001060919"/>
    </source>
</evidence>
<dbReference type="Proteomes" id="UP001060919">
    <property type="component" value="Chromosome"/>
</dbReference>
<dbReference type="Gene3D" id="3.90.79.10">
    <property type="entry name" value="Nucleoside Triphosphate Pyrophosphohydrolase"/>
    <property type="match status" value="1"/>
</dbReference>
<dbReference type="PROSITE" id="PS51462">
    <property type="entry name" value="NUDIX"/>
    <property type="match status" value="1"/>
</dbReference>
<protein>
    <submittedName>
        <fullName evidence="2">NUDIX hydrolase</fullName>
    </submittedName>
</protein>
<dbReference type="Pfam" id="PF14803">
    <property type="entry name" value="Zn_ribbon_Nudix"/>
    <property type="match status" value="1"/>
</dbReference>
<evidence type="ECO:0000313" key="2">
    <source>
        <dbReference type="EMBL" id="BDS15350.1"/>
    </source>
</evidence>
<dbReference type="Pfam" id="PF00293">
    <property type="entry name" value="NUDIX"/>
    <property type="match status" value="1"/>
</dbReference>
<dbReference type="GO" id="GO:0016787">
    <property type="term" value="F:hydrolase activity"/>
    <property type="evidence" value="ECO:0007669"/>
    <property type="project" value="UniProtKB-KW"/>
</dbReference>
<dbReference type="PANTHER" id="PTHR43222">
    <property type="entry name" value="NUDIX HYDROLASE 23"/>
    <property type="match status" value="1"/>
</dbReference>
<dbReference type="EMBL" id="AP026867">
    <property type="protein sequence ID" value="BDS15350.1"/>
    <property type="molecule type" value="Genomic_DNA"/>
</dbReference>
<name>A0A915YLC2_9BACT</name>
<dbReference type="SUPFAM" id="SSF55811">
    <property type="entry name" value="Nudix"/>
    <property type="match status" value="1"/>
</dbReference>
<dbReference type="CDD" id="cd04511">
    <property type="entry name" value="NUDIX_Hydrolase"/>
    <property type="match status" value="1"/>
</dbReference>
<dbReference type="InterPro" id="IPR015797">
    <property type="entry name" value="NUDIX_hydrolase-like_dom_sf"/>
</dbReference>
<organism evidence="2 3">
    <name type="scientific">Aureispira anguillae</name>
    <dbReference type="NCBI Taxonomy" id="2864201"/>
    <lineage>
        <taxon>Bacteria</taxon>
        <taxon>Pseudomonadati</taxon>
        <taxon>Bacteroidota</taxon>
        <taxon>Saprospiria</taxon>
        <taxon>Saprospirales</taxon>
        <taxon>Saprospiraceae</taxon>
        <taxon>Aureispira</taxon>
    </lineage>
</organism>
<dbReference type="InterPro" id="IPR029401">
    <property type="entry name" value="Nudix_N"/>
</dbReference>
<dbReference type="KEGG" id="aup:AsAng_0061340"/>
<dbReference type="InterPro" id="IPR000086">
    <property type="entry name" value="NUDIX_hydrolase_dom"/>
</dbReference>
<keyword evidence="3" id="KW-1185">Reference proteome</keyword>
<dbReference type="AlphaFoldDB" id="A0A915YLC2"/>
<accession>A0A915YLC2</accession>
<evidence type="ECO:0000259" key="1">
    <source>
        <dbReference type="PROSITE" id="PS51462"/>
    </source>
</evidence>
<dbReference type="Gene3D" id="2.20.70.10">
    <property type="match status" value="1"/>
</dbReference>
<gene>
    <name evidence="2" type="ORF">AsAng_0061340</name>
</gene>
<feature type="domain" description="Nudix hydrolase" evidence="1">
    <location>
        <begin position="42"/>
        <end position="165"/>
    </location>
</feature>
<sequence length="192" mass="22153">MNQYIMNFCSNCGHAPLTYKQPVGDYQQRYVCDNCGVIHYQNPKIICGCLAFYEGKILLGKRDIEPRKGKWNLPAGFMENNETVKEGAAREVWEEVQARVKIKQLHTIYNLMHVNQVYFLFVAELVEPVFAAGDETSDVRLFDLDEIPWEELAFHSNAFALKQYIKNPNYQGVHHGDNRSYMGDFVPNITPL</sequence>
<dbReference type="PANTHER" id="PTHR43222:SF2">
    <property type="entry name" value="NUDIX HYDROLASE 23, CHLOROPLASTIC"/>
    <property type="match status" value="1"/>
</dbReference>
<reference evidence="2" key="1">
    <citation type="submission" date="2022-09" db="EMBL/GenBank/DDBJ databases">
        <title>Aureispira anguillicida sp. nov., isolated from Leptocephalus of Japanese eel Anguilla japonica.</title>
        <authorList>
            <person name="Yuasa K."/>
            <person name="Mekata T."/>
            <person name="Ikunari K."/>
        </authorList>
    </citation>
    <scope>NUCLEOTIDE SEQUENCE</scope>
    <source>
        <strain evidence="2">EL160426</strain>
    </source>
</reference>
<proteinExistence type="predicted"/>
<keyword evidence="2" id="KW-0378">Hydrolase</keyword>